<dbReference type="EMBL" id="GL945433">
    <property type="protein sequence ID" value="EGO25653.1"/>
    <property type="molecule type" value="Genomic_DNA"/>
</dbReference>
<name>F8NTI1_SERL9</name>
<feature type="non-terminal residue" evidence="1">
    <location>
        <position position="1"/>
    </location>
</feature>
<dbReference type="HOGENOM" id="CLU_2114817_0_0_1"/>
<dbReference type="AlphaFoldDB" id="F8NTI1"/>
<dbReference type="RefSeq" id="XP_007317775.1">
    <property type="nucleotide sequence ID" value="XM_007317713.1"/>
</dbReference>
<dbReference type="KEGG" id="sla:SERLADRAFT_466151"/>
<dbReference type="Proteomes" id="UP000008064">
    <property type="component" value="Unassembled WGS sequence"/>
</dbReference>
<dbReference type="GeneID" id="18819015"/>
<organism>
    <name type="scientific">Serpula lacrymans var. lacrymans (strain S7.9)</name>
    <name type="common">Dry rot fungus</name>
    <dbReference type="NCBI Taxonomy" id="578457"/>
    <lineage>
        <taxon>Eukaryota</taxon>
        <taxon>Fungi</taxon>
        <taxon>Dikarya</taxon>
        <taxon>Basidiomycota</taxon>
        <taxon>Agaricomycotina</taxon>
        <taxon>Agaricomycetes</taxon>
        <taxon>Agaricomycetidae</taxon>
        <taxon>Boletales</taxon>
        <taxon>Coniophorineae</taxon>
        <taxon>Serpulaceae</taxon>
        <taxon>Serpula</taxon>
    </lineage>
</organism>
<proteinExistence type="predicted"/>
<protein>
    <submittedName>
        <fullName evidence="1">Uncharacterized protein</fullName>
    </submittedName>
</protein>
<feature type="non-terminal residue" evidence="1">
    <location>
        <position position="115"/>
    </location>
</feature>
<accession>F8NTI1</accession>
<gene>
    <name evidence="1" type="ORF">SERLADRAFT_466151</name>
</gene>
<reference evidence="1" key="1">
    <citation type="submission" date="2011-04" db="EMBL/GenBank/DDBJ databases">
        <title>Evolution of plant cell wall degrading machinery underlies the functional diversity of forest fungi.</title>
        <authorList>
            <consortium name="US DOE Joint Genome Institute (JGI-PGF)"/>
            <person name="Eastwood D.C."/>
            <person name="Floudas D."/>
            <person name="Binder M."/>
            <person name="Majcherczyk A."/>
            <person name="Schneider P."/>
            <person name="Aerts A."/>
            <person name="Asiegbu F.O."/>
            <person name="Baker S.E."/>
            <person name="Barry K."/>
            <person name="Bendiksby M."/>
            <person name="Blumentritt M."/>
            <person name="Coutinho P.M."/>
            <person name="Cullen D."/>
            <person name="Cullen D."/>
            <person name="Gathman A."/>
            <person name="Goodell B."/>
            <person name="Henrissat B."/>
            <person name="Ihrmark K."/>
            <person name="Kauserud H."/>
            <person name="Kohler A."/>
            <person name="LaButti K."/>
            <person name="Lapidus A."/>
            <person name="Lavin J.L."/>
            <person name="Lee Y.-H."/>
            <person name="Lindquist E."/>
            <person name="Lilly W."/>
            <person name="Lucas S."/>
            <person name="Morin E."/>
            <person name="Murat C."/>
            <person name="Oguiza J.A."/>
            <person name="Park J."/>
            <person name="Pisabarro A.G."/>
            <person name="Riley R."/>
            <person name="Rosling A."/>
            <person name="Salamov A."/>
            <person name="Schmidt O."/>
            <person name="Schmutz J."/>
            <person name="Skrede I."/>
            <person name="Stenlid J."/>
            <person name="Wiebenga A."/>
            <person name="Xie X."/>
            <person name="Kues U."/>
            <person name="Hibbett D.S."/>
            <person name="Hoffmeister D."/>
            <person name="Hogberg N."/>
            <person name="Martin F."/>
            <person name="Grigoriev I.V."/>
            <person name="Watkinson S.C."/>
        </authorList>
    </citation>
    <scope>NUCLEOTIDE SEQUENCE</scope>
    <source>
        <strain evidence="1">S7.9</strain>
    </source>
</reference>
<sequence>DNSFIQLAATAISNTQLSHATLPSAIAVHATKRTRNDFEEVRTEQRIWQVKQRPGLQLLAPCRLIRNKPGKISSRCIVPRPSAASKISVKFTDPQFSCGELDRHIQHAGETAYLT</sequence>
<evidence type="ECO:0000313" key="1">
    <source>
        <dbReference type="EMBL" id="EGO25653.1"/>
    </source>
</evidence>